<protein>
    <submittedName>
        <fullName evidence="10">Multidrug transporter</fullName>
    </submittedName>
</protein>
<dbReference type="eggNOG" id="COG2076">
    <property type="taxonomic scope" value="Bacteria"/>
</dbReference>
<dbReference type="GO" id="GO:0031460">
    <property type="term" value="P:glycine betaine transport"/>
    <property type="evidence" value="ECO:0007669"/>
    <property type="project" value="TreeGrafter"/>
</dbReference>
<dbReference type="GO" id="GO:0015220">
    <property type="term" value="F:choline transmembrane transporter activity"/>
    <property type="evidence" value="ECO:0007669"/>
    <property type="project" value="TreeGrafter"/>
</dbReference>
<dbReference type="InterPro" id="IPR045324">
    <property type="entry name" value="Small_multidrug_res"/>
</dbReference>
<dbReference type="Proteomes" id="UP000022447">
    <property type="component" value="Unassembled WGS sequence"/>
</dbReference>
<feature type="transmembrane region" description="Helical" evidence="9">
    <location>
        <begin position="88"/>
        <end position="107"/>
    </location>
</feature>
<dbReference type="Pfam" id="PF00893">
    <property type="entry name" value="Multi_Drug_Res"/>
    <property type="match status" value="1"/>
</dbReference>
<dbReference type="Gene3D" id="1.10.3730.20">
    <property type="match status" value="1"/>
</dbReference>
<dbReference type="AlphaFoldDB" id="X7E8E4"/>
<evidence type="ECO:0000256" key="4">
    <source>
        <dbReference type="ARBA" id="ARBA00022692"/>
    </source>
</evidence>
<evidence type="ECO:0000256" key="9">
    <source>
        <dbReference type="SAM" id="Phobius"/>
    </source>
</evidence>
<keyword evidence="5 9" id="KW-1133">Transmembrane helix</keyword>
<name>X7E8E4_9RHOB</name>
<dbReference type="GO" id="GO:0015297">
    <property type="term" value="F:antiporter activity"/>
    <property type="evidence" value="ECO:0007669"/>
    <property type="project" value="TreeGrafter"/>
</dbReference>
<evidence type="ECO:0000256" key="2">
    <source>
        <dbReference type="ARBA" id="ARBA00022448"/>
    </source>
</evidence>
<gene>
    <name evidence="10" type="ORF">OCH239_20080</name>
</gene>
<keyword evidence="2" id="KW-0813">Transport</keyword>
<evidence type="ECO:0000256" key="6">
    <source>
        <dbReference type="ARBA" id="ARBA00023136"/>
    </source>
</evidence>
<dbReference type="InterPro" id="IPR037185">
    <property type="entry name" value="EmrE-like"/>
</dbReference>
<dbReference type="SUPFAM" id="SSF103481">
    <property type="entry name" value="Multidrug resistance efflux transporter EmrE"/>
    <property type="match status" value="1"/>
</dbReference>
<dbReference type="PATRIC" id="fig|1449350.3.peg.4185"/>
<evidence type="ECO:0000256" key="3">
    <source>
        <dbReference type="ARBA" id="ARBA00022475"/>
    </source>
</evidence>
<feature type="transmembrane region" description="Helical" evidence="9">
    <location>
        <begin position="62"/>
        <end position="82"/>
    </location>
</feature>
<dbReference type="GO" id="GO:0005886">
    <property type="term" value="C:plasma membrane"/>
    <property type="evidence" value="ECO:0007669"/>
    <property type="project" value="UniProtKB-SubCell"/>
</dbReference>
<evidence type="ECO:0000313" key="10">
    <source>
        <dbReference type="EMBL" id="ETX11441.1"/>
    </source>
</evidence>
<dbReference type="GO" id="GO:0015199">
    <property type="term" value="F:amino-acid betaine transmembrane transporter activity"/>
    <property type="evidence" value="ECO:0007669"/>
    <property type="project" value="TreeGrafter"/>
</dbReference>
<dbReference type="PANTHER" id="PTHR30561:SF1">
    <property type="entry name" value="MULTIDRUG TRANSPORTER EMRE"/>
    <property type="match status" value="1"/>
</dbReference>
<evidence type="ECO:0000256" key="5">
    <source>
        <dbReference type="ARBA" id="ARBA00022989"/>
    </source>
</evidence>
<keyword evidence="6 9" id="KW-0472">Membrane</keyword>
<dbReference type="STRING" id="1449350.OCH239_20080"/>
<dbReference type="RefSeq" id="WP_037267220.1">
    <property type="nucleotide sequence ID" value="NZ_JALZ01000071.1"/>
</dbReference>
<comment type="caution">
    <text evidence="10">The sequence shown here is derived from an EMBL/GenBank/DDBJ whole genome shotgun (WGS) entry which is preliminary data.</text>
</comment>
<evidence type="ECO:0000256" key="1">
    <source>
        <dbReference type="ARBA" id="ARBA00004651"/>
    </source>
</evidence>
<dbReference type="OrthoDB" id="9808638at2"/>
<reference evidence="10 11" key="1">
    <citation type="submission" date="2014-01" db="EMBL/GenBank/DDBJ databases">
        <title>Roseivivax halodurans JCM 10272 Genome Sequencing.</title>
        <authorList>
            <person name="Lai Q."/>
            <person name="Li G."/>
            <person name="Shao Z."/>
        </authorList>
    </citation>
    <scope>NUCLEOTIDE SEQUENCE [LARGE SCALE GENOMIC DNA]</scope>
    <source>
        <strain evidence="10 11">JCM 10272</strain>
    </source>
</reference>
<comment type="similarity">
    <text evidence="7 8">Belongs to the drug/metabolite transporter (DMT) superfamily. Small multidrug resistance (SMR) (TC 2.A.7.1) family.</text>
</comment>
<keyword evidence="11" id="KW-1185">Reference proteome</keyword>
<comment type="subcellular location">
    <subcellularLocation>
        <location evidence="1 8">Cell membrane</location>
        <topology evidence="1 8">Multi-pass membrane protein</topology>
    </subcellularLocation>
</comment>
<feature type="transmembrane region" description="Helical" evidence="9">
    <location>
        <begin position="30"/>
        <end position="50"/>
    </location>
</feature>
<dbReference type="GO" id="GO:1990961">
    <property type="term" value="P:xenobiotic detoxification by transmembrane export across the plasma membrane"/>
    <property type="evidence" value="ECO:0007669"/>
    <property type="project" value="UniProtKB-ARBA"/>
</dbReference>
<dbReference type="FunFam" id="1.10.3730.20:FF:000001">
    <property type="entry name" value="Quaternary ammonium compound resistance transporter SugE"/>
    <property type="match status" value="1"/>
</dbReference>
<evidence type="ECO:0000256" key="7">
    <source>
        <dbReference type="ARBA" id="ARBA00038032"/>
    </source>
</evidence>
<evidence type="ECO:0000256" key="8">
    <source>
        <dbReference type="RuleBase" id="RU003942"/>
    </source>
</evidence>
<accession>X7E8E4</accession>
<proteinExistence type="inferred from homology"/>
<organism evidence="10 11">
    <name type="scientific">Roseivivax halodurans JCM 10272</name>
    <dbReference type="NCBI Taxonomy" id="1449350"/>
    <lineage>
        <taxon>Bacteria</taxon>
        <taxon>Pseudomonadati</taxon>
        <taxon>Pseudomonadota</taxon>
        <taxon>Alphaproteobacteria</taxon>
        <taxon>Rhodobacterales</taxon>
        <taxon>Roseobacteraceae</taxon>
        <taxon>Roseivivax</taxon>
    </lineage>
</organism>
<sequence>MPSLATYAILAAAICAEVIATTALARSDSFSRFWPSVVTVVGYALAFWFLSYPIRVMPTGVVYAIWSGLGVVLITAVAWLWYGERLDTPAILGLLLIVAGVIVINVFSDAVRH</sequence>
<dbReference type="PANTHER" id="PTHR30561">
    <property type="entry name" value="SMR FAMILY PROTON-DEPENDENT DRUG EFFLUX TRANSPORTER SUGE"/>
    <property type="match status" value="1"/>
</dbReference>
<dbReference type="InterPro" id="IPR000390">
    <property type="entry name" value="Small_drug/metabolite_transptr"/>
</dbReference>
<keyword evidence="4 8" id="KW-0812">Transmembrane</keyword>
<dbReference type="EMBL" id="JALZ01000071">
    <property type="protein sequence ID" value="ETX11441.1"/>
    <property type="molecule type" value="Genomic_DNA"/>
</dbReference>
<keyword evidence="3" id="KW-1003">Cell membrane</keyword>
<evidence type="ECO:0000313" key="11">
    <source>
        <dbReference type="Proteomes" id="UP000022447"/>
    </source>
</evidence>